<keyword evidence="2" id="KW-1185">Reference proteome</keyword>
<evidence type="ECO:0000313" key="1">
    <source>
        <dbReference type="EMBL" id="MBD2866579.1"/>
    </source>
</evidence>
<dbReference type="AlphaFoldDB" id="A0A927CEG3"/>
<dbReference type="Gene3D" id="3.40.190.10">
    <property type="entry name" value="Periplasmic binding protein-like II"/>
    <property type="match status" value="1"/>
</dbReference>
<comment type="caution">
    <text evidence="1">The sequence shown here is derived from an EMBL/GenBank/DDBJ whole genome shotgun (WGS) entry which is preliminary data.</text>
</comment>
<organism evidence="1 2">
    <name type="scientific">Paenibacillus oceani</name>
    <dbReference type="NCBI Taxonomy" id="2772510"/>
    <lineage>
        <taxon>Bacteria</taxon>
        <taxon>Bacillati</taxon>
        <taxon>Bacillota</taxon>
        <taxon>Bacilli</taxon>
        <taxon>Bacillales</taxon>
        <taxon>Paenibacillaceae</taxon>
        <taxon>Paenibacillus</taxon>
    </lineage>
</organism>
<protein>
    <submittedName>
        <fullName evidence="1">Extracellular solute-binding protein</fullName>
    </submittedName>
</protein>
<dbReference type="InterPro" id="IPR006059">
    <property type="entry name" value="SBP"/>
</dbReference>
<evidence type="ECO:0000313" key="2">
    <source>
        <dbReference type="Proteomes" id="UP000639396"/>
    </source>
</evidence>
<accession>A0A927CEG3</accession>
<reference evidence="1" key="1">
    <citation type="submission" date="2020-09" db="EMBL/GenBank/DDBJ databases">
        <title>A novel bacterium of genus Paenibacillus, isolated from South China Sea.</title>
        <authorList>
            <person name="Huang H."/>
            <person name="Mo K."/>
            <person name="Hu Y."/>
        </authorList>
    </citation>
    <scope>NUCLEOTIDE SEQUENCE</scope>
    <source>
        <strain evidence="1">IB182363</strain>
    </source>
</reference>
<sequence>MRTLPSTSFARGTQIQDLIAAKSVPDLIILLRASKDQYKELGLTTNILPILKKHEIDLGRFRPGVVEAFADNGQVYGLPYATNTNALYYNEELFDRFGVDRTACSGKTFLPSPVK</sequence>
<proteinExistence type="predicted"/>
<name>A0A927CEG3_9BACL</name>
<dbReference type="Pfam" id="PF13416">
    <property type="entry name" value="SBP_bac_8"/>
    <property type="match status" value="1"/>
</dbReference>
<dbReference type="Proteomes" id="UP000639396">
    <property type="component" value="Unassembled WGS sequence"/>
</dbReference>
<dbReference type="SUPFAM" id="SSF53850">
    <property type="entry name" value="Periplasmic binding protein-like II"/>
    <property type="match status" value="1"/>
</dbReference>
<dbReference type="EMBL" id="JACXJA010000063">
    <property type="protein sequence ID" value="MBD2866579.1"/>
    <property type="molecule type" value="Genomic_DNA"/>
</dbReference>
<gene>
    <name evidence="1" type="ORF">IDH45_31880</name>
</gene>